<reference evidence="1 2" key="1">
    <citation type="submission" date="2020-08" db="EMBL/GenBank/DDBJ databases">
        <title>Sequencing the genomes of 1000 actinobacteria strains.</title>
        <authorList>
            <person name="Klenk H.-P."/>
        </authorList>
    </citation>
    <scope>NUCLEOTIDE SEQUENCE [LARGE SCALE GENOMIC DNA]</scope>
    <source>
        <strain evidence="1 2">DSM 20146</strain>
    </source>
</reference>
<dbReference type="GO" id="GO:0003677">
    <property type="term" value="F:DNA binding"/>
    <property type="evidence" value="ECO:0007669"/>
    <property type="project" value="UniProtKB-KW"/>
</dbReference>
<dbReference type="EMBL" id="JACHVP010000001">
    <property type="protein sequence ID" value="MBB2966952.1"/>
    <property type="molecule type" value="Genomic_DNA"/>
</dbReference>
<dbReference type="AlphaFoldDB" id="A0A7W4YIZ2"/>
<keyword evidence="1" id="KW-0238">DNA-binding</keyword>
<gene>
    <name evidence="1" type="ORF">FHX33_001684</name>
</gene>
<dbReference type="Pfam" id="PF06304">
    <property type="entry name" value="DUF1048"/>
    <property type="match status" value="1"/>
</dbReference>
<dbReference type="InterPro" id="IPR008316">
    <property type="entry name" value="UCP029876"/>
</dbReference>
<keyword evidence="2" id="KW-1185">Reference proteome</keyword>
<accession>A0A7W4YIZ2</accession>
<organism evidence="1 2">
    <name type="scientific">Leifsonia aquatica</name>
    <name type="common">Corynebacterium aquaticum</name>
    <dbReference type="NCBI Taxonomy" id="144185"/>
    <lineage>
        <taxon>Bacteria</taxon>
        <taxon>Bacillati</taxon>
        <taxon>Actinomycetota</taxon>
        <taxon>Actinomycetes</taxon>
        <taxon>Micrococcales</taxon>
        <taxon>Microbacteriaceae</taxon>
        <taxon>Leifsonia</taxon>
    </lineage>
</organism>
<evidence type="ECO:0000313" key="1">
    <source>
        <dbReference type="EMBL" id="MBB2966952.1"/>
    </source>
</evidence>
<dbReference type="Proteomes" id="UP000538196">
    <property type="component" value="Unassembled WGS sequence"/>
</dbReference>
<protein>
    <submittedName>
        <fullName evidence="1">DNA-binding ferritin-like protein (Dps family)</fullName>
    </submittedName>
</protein>
<evidence type="ECO:0000313" key="2">
    <source>
        <dbReference type="Proteomes" id="UP000538196"/>
    </source>
</evidence>
<comment type="caution">
    <text evidence="1">The sequence shown here is derived from an EMBL/GenBank/DDBJ whole genome shotgun (WGS) entry which is preliminary data.</text>
</comment>
<name>A0A7W4YIZ2_LEIAQ</name>
<sequence>MAAKWVEAITGSLEQKKQYRLYRARLEALPEPYNAVAKAVQRYFMYNGGVEDGDTLVTMMGDFVDLWERAATDGTPVRDIVGEDPVEFAEAFAEAYTGKRWIDKERARLNAAVEAAETKQEAEE</sequence>
<proteinExistence type="predicted"/>
<dbReference type="Gene3D" id="1.10.1900.10">
    <property type="entry name" value="c-terminal domain of poly(a) binding protein"/>
    <property type="match status" value="1"/>
</dbReference>
<dbReference type="SUPFAM" id="SSF158560">
    <property type="entry name" value="BH3980-like"/>
    <property type="match status" value="1"/>
</dbReference>
<dbReference type="RefSeq" id="WP_021765169.1">
    <property type="nucleotide sequence ID" value="NZ_JACHVP010000001.1"/>
</dbReference>